<evidence type="ECO:0000256" key="1">
    <source>
        <dbReference type="SAM" id="Phobius"/>
    </source>
</evidence>
<dbReference type="SUPFAM" id="SSF51445">
    <property type="entry name" value="(Trans)glycosidases"/>
    <property type="match status" value="1"/>
</dbReference>
<dbReference type="InterPro" id="IPR017853">
    <property type="entry name" value="GH"/>
</dbReference>
<accession>A0ABQ9ZNP4</accession>
<dbReference type="SUPFAM" id="SSF54556">
    <property type="entry name" value="Chitinase insertion domain"/>
    <property type="match status" value="1"/>
</dbReference>
<dbReference type="SMART" id="SM00636">
    <property type="entry name" value="Glyco_18"/>
    <property type="match status" value="1"/>
</dbReference>
<keyword evidence="1" id="KW-0472">Membrane</keyword>
<keyword evidence="1" id="KW-0812">Transmembrane</keyword>
<comment type="caution">
    <text evidence="4">The sequence shown here is derived from an EMBL/GenBank/DDBJ whole genome shotgun (WGS) entry which is preliminary data.</text>
</comment>
<dbReference type="InterPro" id="IPR001223">
    <property type="entry name" value="Glyco_hydro18_cat"/>
</dbReference>
<organism evidence="4 5">
    <name type="scientific">Daphnia magna</name>
    <dbReference type="NCBI Taxonomy" id="35525"/>
    <lineage>
        <taxon>Eukaryota</taxon>
        <taxon>Metazoa</taxon>
        <taxon>Ecdysozoa</taxon>
        <taxon>Arthropoda</taxon>
        <taxon>Crustacea</taxon>
        <taxon>Branchiopoda</taxon>
        <taxon>Diplostraca</taxon>
        <taxon>Cladocera</taxon>
        <taxon>Anomopoda</taxon>
        <taxon>Daphniidae</taxon>
        <taxon>Daphnia</taxon>
    </lineage>
</organism>
<keyword evidence="1" id="KW-1133">Transmembrane helix</keyword>
<proteinExistence type="predicted"/>
<dbReference type="InterPro" id="IPR050314">
    <property type="entry name" value="Glycosyl_Hydrlase_18"/>
</dbReference>
<gene>
    <name evidence="4" type="ORF">OUZ56_026820</name>
</gene>
<dbReference type="InterPro" id="IPR011583">
    <property type="entry name" value="Chitinase_II/V-like_cat"/>
</dbReference>
<dbReference type="InterPro" id="IPR029070">
    <property type="entry name" value="Chitinase_insertion_sf"/>
</dbReference>
<dbReference type="PROSITE" id="PS51910">
    <property type="entry name" value="GH18_2"/>
    <property type="match status" value="1"/>
</dbReference>
<dbReference type="PANTHER" id="PTHR11177:SF360">
    <property type="entry name" value="CHITINASE 4-RELATED"/>
    <property type="match status" value="1"/>
</dbReference>
<keyword evidence="2" id="KW-0732">Signal</keyword>
<evidence type="ECO:0000313" key="5">
    <source>
        <dbReference type="Proteomes" id="UP001234178"/>
    </source>
</evidence>
<dbReference type="Gene3D" id="3.20.20.80">
    <property type="entry name" value="Glycosidases"/>
    <property type="match status" value="1"/>
</dbReference>
<evidence type="ECO:0000256" key="2">
    <source>
        <dbReference type="SAM" id="SignalP"/>
    </source>
</evidence>
<reference evidence="4 5" key="1">
    <citation type="journal article" date="2023" name="Nucleic Acids Res.">
        <title>The hologenome of Daphnia magna reveals possible DNA methylation and microbiome-mediated evolution of the host genome.</title>
        <authorList>
            <person name="Chaturvedi A."/>
            <person name="Li X."/>
            <person name="Dhandapani V."/>
            <person name="Marshall H."/>
            <person name="Kissane S."/>
            <person name="Cuenca-Cambronero M."/>
            <person name="Asole G."/>
            <person name="Calvet F."/>
            <person name="Ruiz-Romero M."/>
            <person name="Marangio P."/>
            <person name="Guigo R."/>
            <person name="Rago D."/>
            <person name="Mirbahai L."/>
            <person name="Eastwood N."/>
            <person name="Colbourne J.K."/>
            <person name="Zhou J."/>
            <person name="Mallon E."/>
            <person name="Orsini L."/>
        </authorList>
    </citation>
    <scope>NUCLEOTIDE SEQUENCE [LARGE SCALE GENOMIC DNA]</scope>
    <source>
        <strain evidence="4">LRV0_1</strain>
    </source>
</reference>
<feature type="signal peptide" evidence="2">
    <location>
        <begin position="1"/>
        <end position="20"/>
    </location>
</feature>
<feature type="chain" id="PRO_5047402804" description="GH18 domain-containing protein" evidence="2">
    <location>
        <begin position="21"/>
        <end position="397"/>
    </location>
</feature>
<keyword evidence="5" id="KW-1185">Reference proteome</keyword>
<evidence type="ECO:0000259" key="3">
    <source>
        <dbReference type="PROSITE" id="PS51910"/>
    </source>
</evidence>
<feature type="transmembrane region" description="Helical" evidence="1">
    <location>
        <begin position="375"/>
        <end position="395"/>
    </location>
</feature>
<dbReference type="PANTHER" id="PTHR11177">
    <property type="entry name" value="CHITINASE"/>
    <property type="match status" value="1"/>
</dbReference>
<dbReference type="Proteomes" id="UP001234178">
    <property type="component" value="Unassembled WGS sequence"/>
</dbReference>
<name>A0ABQ9ZNP4_9CRUS</name>
<dbReference type="EMBL" id="JAOYFB010000004">
    <property type="protein sequence ID" value="KAK4014291.1"/>
    <property type="molecule type" value="Genomic_DNA"/>
</dbReference>
<protein>
    <recommendedName>
        <fullName evidence="3">GH18 domain-containing protein</fullName>
    </recommendedName>
</protein>
<dbReference type="Pfam" id="PF00704">
    <property type="entry name" value="Glyco_hydro_18"/>
    <property type="match status" value="1"/>
</dbReference>
<feature type="domain" description="GH18" evidence="3">
    <location>
        <begin position="22"/>
        <end position="368"/>
    </location>
</feature>
<dbReference type="Gene3D" id="3.10.50.10">
    <property type="match status" value="1"/>
</dbReference>
<evidence type="ECO:0000313" key="4">
    <source>
        <dbReference type="EMBL" id="KAK4014291.1"/>
    </source>
</evidence>
<sequence length="397" mass="44699">MKLIFVTFLWWFATPSLSQAETRLVCYLDVTAINRPGDGAFGLDKIDPFLCTHLIYGFTSDMIINCDSYGSTGIPHDKLLGPRVKNPKLKIMASVKSEDFKWDNPNSMGKKVNMTVDYLKKYRFDGLDIYWNMSSSDVPNTPFFSHLRNAFQENGLLLSLALYTETNAEVIYFLEIIVQHIDFVSVLAYDLIRSTEQFWQADHPAPLYSTRSRNVDSLIHYFLEHDMPADKINLGIPTYGGSWTIPASSKLEPPLSATWGPFNKHTGRVGQIPYFEICANIRSSGWQVFGEDDNTTGPYAVSPEQMGNKIWVGYDDVDTVTRKSDYARNIRGLGGITVWDLSQDDFRNSCGMGAYQLTAAISRTLGIPRAPSSAFSVRLGLSTIMFLAVAWGLFYRL</sequence>